<evidence type="ECO:0000313" key="1">
    <source>
        <dbReference type="EMBL" id="MFC4609998.1"/>
    </source>
</evidence>
<dbReference type="RefSeq" id="WP_381197426.1">
    <property type="nucleotide sequence ID" value="NZ_JBHSFE010000014.1"/>
</dbReference>
<comment type="caution">
    <text evidence="1">The sequence shown here is derived from an EMBL/GenBank/DDBJ whole genome shotgun (WGS) entry which is preliminary data.</text>
</comment>
<accession>A0ABV9GA23</accession>
<gene>
    <name evidence="1" type="ORF">ACFO9E_19615</name>
</gene>
<protein>
    <submittedName>
        <fullName evidence="1">Uncharacterized protein</fullName>
    </submittedName>
</protein>
<organism evidence="1 2">
    <name type="scientific">Streptomyces maoxianensis</name>
    <dbReference type="NCBI Taxonomy" id="1459942"/>
    <lineage>
        <taxon>Bacteria</taxon>
        <taxon>Bacillati</taxon>
        <taxon>Actinomycetota</taxon>
        <taxon>Actinomycetes</taxon>
        <taxon>Kitasatosporales</taxon>
        <taxon>Streptomycetaceae</taxon>
        <taxon>Streptomyces</taxon>
    </lineage>
</organism>
<reference evidence="2" key="1">
    <citation type="journal article" date="2019" name="Int. J. Syst. Evol. Microbiol.">
        <title>The Global Catalogue of Microorganisms (GCM) 10K type strain sequencing project: providing services to taxonomists for standard genome sequencing and annotation.</title>
        <authorList>
            <consortium name="The Broad Institute Genomics Platform"/>
            <consortium name="The Broad Institute Genome Sequencing Center for Infectious Disease"/>
            <person name="Wu L."/>
            <person name="Ma J."/>
        </authorList>
    </citation>
    <scope>NUCLEOTIDE SEQUENCE [LARGE SCALE GENOMIC DNA]</scope>
    <source>
        <strain evidence="2">CGMCC 4.7139</strain>
    </source>
</reference>
<dbReference type="EMBL" id="JBHSFE010000014">
    <property type="protein sequence ID" value="MFC4609998.1"/>
    <property type="molecule type" value="Genomic_DNA"/>
</dbReference>
<keyword evidence="2" id="KW-1185">Reference proteome</keyword>
<sequence>MRWSGATLYVAAAAELLVAHGVAGTDICFEQGEFDAVVEDGVDGVHEYAQARGVLPDQVEAALFSQGKQLP</sequence>
<proteinExistence type="predicted"/>
<name>A0ABV9GA23_9ACTN</name>
<dbReference type="Proteomes" id="UP001595993">
    <property type="component" value="Unassembled WGS sequence"/>
</dbReference>
<evidence type="ECO:0000313" key="2">
    <source>
        <dbReference type="Proteomes" id="UP001595993"/>
    </source>
</evidence>